<keyword evidence="1" id="KW-1133">Transmembrane helix</keyword>
<dbReference type="OrthoDB" id="1746290at2759"/>
<keyword evidence="3" id="KW-1185">Reference proteome</keyword>
<evidence type="ECO:0000313" key="3">
    <source>
        <dbReference type="Proteomes" id="UP000585474"/>
    </source>
</evidence>
<keyword evidence="1" id="KW-0472">Membrane</keyword>
<evidence type="ECO:0000256" key="1">
    <source>
        <dbReference type="SAM" id="Phobius"/>
    </source>
</evidence>
<name>A0A7J0GQL3_9ERIC</name>
<proteinExistence type="predicted"/>
<organism evidence="2 3">
    <name type="scientific">Actinidia rufa</name>
    <dbReference type="NCBI Taxonomy" id="165716"/>
    <lineage>
        <taxon>Eukaryota</taxon>
        <taxon>Viridiplantae</taxon>
        <taxon>Streptophyta</taxon>
        <taxon>Embryophyta</taxon>
        <taxon>Tracheophyta</taxon>
        <taxon>Spermatophyta</taxon>
        <taxon>Magnoliopsida</taxon>
        <taxon>eudicotyledons</taxon>
        <taxon>Gunneridae</taxon>
        <taxon>Pentapetalae</taxon>
        <taxon>asterids</taxon>
        <taxon>Ericales</taxon>
        <taxon>Actinidiaceae</taxon>
        <taxon>Actinidia</taxon>
    </lineage>
</organism>
<evidence type="ECO:0000313" key="2">
    <source>
        <dbReference type="EMBL" id="GFZ13071.1"/>
    </source>
</evidence>
<reference evidence="2 3" key="1">
    <citation type="submission" date="2019-07" db="EMBL/GenBank/DDBJ databases">
        <title>De Novo Assembly of kiwifruit Actinidia rufa.</title>
        <authorList>
            <person name="Sugita-Konishi S."/>
            <person name="Sato K."/>
            <person name="Mori E."/>
            <person name="Abe Y."/>
            <person name="Kisaki G."/>
            <person name="Hamano K."/>
            <person name="Suezawa K."/>
            <person name="Otani M."/>
            <person name="Fukuda T."/>
            <person name="Manabe T."/>
            <person name="Gomi K."/>
            <person name="Tabuchi M."/>
            <person name="Akimitsu K."/>
            <person name="Kataoka I."/>
        </authorList>
    </citation>
    <scope>NUCLEOTIDE SEQUENCE [LARGE SCALE GENOMIC DNA]</scope>
    <source>
        <strain evidence="3">cv. Fuchu</strain>
    </source>
</reference>
<dbReference type="AlphaFoldDB" id="A0A7J0GQL3"/>
<protein>
    <submittedName>
        <fullName evidence="2">Uncharacterized protein</fullName>
    </submittedName>
</protein>
<feature type="transmembrane region" description="Helical" evidence="1">
    <location>
        <begin position="61"/>
        <end position="88"/>
    </location>
</feature>
<gene>
    <name evidence="2" type="ORF">Acr_23g0014560</name>
</gene>
<accession>A0A7J0GQL3</accession>
<sequence>MSPCRFARFLPTLSSLFDGAHSQIFGANELPPLSEVFSRLRQASLPPVAQPIPSTLPWLHLWGLIVLLRVVLVVMGMITPVLIVVLAFGGCDSSSSGRSREHGPRRCTHCNQENHTVDRCWDLHGRLDGHPVCSSGFPQTGASAACLATHIPWVIDSGVSNYITDTTSVLSSVSTYAHLSRLTLADGYASHIDGLGTTSLSSSLS</sequence>
<comment type="caution">
    <text evidence="2">The sequence shown here is derived from an EMBL/GenBank/DDBJ whole genome shotgun (WGS) entry which is preliminary data.</text>
</comment>
<keyword evidence="1" id="KW-0812">Transmembrane</keyword>
<dbReference type="Proteomes" id="UP000585474">
    <property type="component" value="Unassembled WGS sequence"/>
</dbReference>
<dbReference type="EMBL" id="BJWL01000023">
    <property type="protein sequence ID" value="GFZ13071.1"/>
    <property type="molecule type" value="Genomic_DNA"/>
</dbReference>